<protein>
    <recommendedName>
        <fullName evidence="2">CAAX prenyl protease 2/Lysostaphin resistance protein A-like domain-containing protein</fullName>
    </recommendedName>
</protein>
<dbReference type="GO" id="GO:0080120">
    <property type="term" value="P:CAAX-box protein maturation"/>
    <property type="evidence" value="ECO:0007669"/>
    <property type="project" value="UniProtKB-ARBA"/>
</dbReference>
<reference evidence="3 4" key="1">
    <citation type="submission" date="2015-10" db="EMBL/GenBank/DDBJ databases">
        <title>Butyribacter intestini gen. nov., sp. nov., a butyric acid-producing bacterium of the family Lachnospiraceae isolated from the human faeces.</title>
        <authorList>
            <person name="Zou Y."/>
            <person name="Xue W."/>
            <person name="Luo G."/>
            <person name="Lv M."/>
        </authorList>
    </citation>
    <scope>NUCLEOTIDE SEQUENCE [LARGE SCALE GENOMIC DNA]</scope>
    <source>
        <strain evidence="3 4">TF01-11</strain>
    </source>
</reference>
<comment type="caution">
    <text evidence="3">The sequence shown here is derived from an EMBL/GenBank/DDBJ whole genome shotgun (WGS) entry which is preliminary data.</text>
</comment>
<keyword evidence="1" id="KW-0472">Membrane</keyword>
<accession>A0AAW3JQH5</accession>
<keyword evidence="1" id="KW-1133">Transmembrane helix</keyword>
<gene>
    <name evidence="3" type="ORF">APZ18_07430</name>
</gene>
<feature type="transmembrane region" description="Helical" evidence="1">
    <location>
        <begin position="275"/>
        <end position="295"/>
    </location>
</feature>
<sequence length="306" mass="33714">MLVRIFSSVCVYVLKGKDLDNKEKIELKRLRVTMVTKALFIFIGIILMQLIAYMLCVLGYTVFGIAQGIGYARALAEITILNTTKSTNLMLTISAVSAILSFIWCAILYKKSGFRADSMDYRKVFSVKNIMMIFFTAAGCCIILTFLLSGLTALMPGVFKNYTKLMSNFETGNMAVTLAYAVFIGPVSEEMIFRGAIFDRFYIGFDYWVANILQAALFGLYHMNLVQGLYAFCLGIVLGVIVKATGSILCSMLTHIIFNGTSYILPIVLGSGNNIINIAVMFVLFVIAVLGIFGIKTFTGAVSHSN</sequence>
<evidence type="ECO:0000256" key="1">
    <source>
        <dbReference type="SAM" id="Phobius"/>
    </source>
</evidence>
<feature type="transmembrane region" description="Helical" evidence="1">
    <location>
        <begin position="89"/>
        <end position="109"/>
    </location>
</feature>
<keyword evidence="4" id="KW-1185">Reference proteome</keyword>
<dbReference type="GO" id="GO:0004175">
    <property type="term" value="F:endopeptidase activity"/>
    <property type="evidence" value="ECO:0007669"/>
    <property type="project" value="UniProtKB-ARBA"/>
</dbReference>
<dbReference type="Pfam" id="PF02517">
    <property type="entry name" value="Rce1-like"/>
    <property type="match status" value="1"/>
</dbReference>
<dbReference type="InterPro" id="IPR003675">
    <property type="entry name" value="Rce1/LyrA-like_dom"/>
</dbReference>
<proteinExistence type="predicted"/>
<dbReference type="Proteomes" id="UP000050833">
    <property type="component" value="Unassembled WGS sequence"/>
</dbReference>
<dbReference type="EMBL" id="LLKB01000005">
    <property type="protein sequence ID" value="KQC84575.1"/>
    <property type="molecule type" value="Genomic_DNA"/>
</dbReference>
<dbReference type="AlphaFoldDB" id="A0AAW3JQH5"/>
<dbReference type="InterPro" id="IPR052710">
    <property type="entry name" value="CAAX_protease"/>
</dbReference>
<feature type="transmembrane region" description="Helical" evidence="1">
    <location>
        <begin position="174"/>
        <end position="193"/>
    </location>
</feature>
<keyword evidence="1" id="KW-0812">Transmembrane</keyword>
<dbReference type="PANTHER" id="PTHR36435">
    <property type="entry name" value="SLR1288 PROTEIN"/>
    <property type="match status" value="1"/>
</dbReference>
<evidence type="ECO:0000313" key="3">
    <source>
        <dbReference type="EMBL" id="KQC84575.1"/>
    </source>
</evidence>
<organism evidence="3 4">
    <name type="scientific">Butyribacter intestini</name>
    <dbReference type="NCBI Taxonomy" id="1703332"/>
    <lineage>
        <taxon>Bacteria</taxon>
        <taxon>Bacillati</taxon>
        <taxon>Bacillota</taxon>
        <taxon>Clostridia</taxon>
        <taxon>Lachnospirales</taxon>
        <taxon>Lachnospiraceae</taxon>
        <taxon>Butyribacter</taxon>
    </lineage>
</organism>
<evidence type="ECO:0000313" key="4">
    <source>
        <dbReference type="Proteomes" id="UP000050833"/>
    </source>
</evidence>
<feature type="transmembrane region" description="Helical" evidence="1">
    <location>
        <begin position="229"/>
        <end position="254"/>
    </location>
</feature>
<feature type="domain" description="CAAX prenyl protease 2/Lysostaphin resistance protein A-like" evidence="2">
    <location>
        <begin position="174"/>
        <end position="260"/>
    </location>
</feature>
<dbReference type="PANTHER" id="PTHR36435:SF1">
    <property type="entry name" value="CAAX AMINO TERMINAL PROTEASE FAMILY PROTEIN"/>
    <property type="match status" value="1"/>
</dbReference>
<evidence type="ECO:0000259" key="2">
    <source>
        <dbReference type="Pfam" id="PF02517"/>
    </source>
</evidence>
<name>A0AAW3JQH5_9FIRM</name>
<feature type="transmembrane region" description="Helical" evidence="1">
    <location>
        <begin position="205"/>
        <end position="223"/>
    </location>
</feature>
<feature type="transmembrane region" description="Helical" evidence="1">
    <location>
        <begin position="130"/>
        <end position="154"/>
    </location>
</feature>
<feature type="transmembrane region" description="Helical" evidence="1">
    <location>
        <begin position="38"/>
        <end position="69"/>
    </location>
</feature>